<dbReference type="GO" id="GO:0016020">
    <property type="term" value="C:membrane"/>
    <property type="evidence" value="ECO:0007669"/>
    <property type="project" value="UniProtKB-SubCell"/>
</dbReference>
<comment type="similarity">
    <text evidence="2">Belongs to the glycosyltransferase 31 family. Beta3-Gal-T subfamily.</text>
</comment>
<reference evidence="7" key="1">
    <citation type="submission" date="2021-02" db="EMBL/GenBank/DDBJ databases">
        <authorList>
            <person name="Dougan E. K."/>
            <person name="Rhodes N."/>
            <person name="Thang M."/>
            <person name="Chan C."/>
        </authorList>
    </citation>
    <scope>NUCLEOTIDE SEQUENCE</scope>
</reference>
<comment type="caution">
    <text evidence="7">The sequence shown here is derived from an EMBL/GenBank/DDBJ whole genome shotgun (WGS) entry which is preliminary data.</text>
</comment>
<evidence type="ECO:0000256" key="1">
    <source>
        <dbReference type="ARBA" id="ARBA00004606"/>
    </source>
</evidence>
<dbReference type="AlphaFoldDB" id="A0A812KC84"/>
<sequence length="540" mass="61307">MWRFAAIWPSIIIAEDEKCWKGGLEPGKCCPMTDADHACFDEVFTRDRCCTASDPVVAGCDCRSLFLREAAEFLKHLPSSIGQEDVIAWPWRYHLRSCREEDYTAAVGPKGWQRDDLCGQQEMLHYLVFCGLQTHWWEKDGALRTVFWTEIMRLSISLLQSSCSGLLTPQEAFYNHQEFEKQYLSFSFQVEVHQLRWQRDLPVSQPAGAVSQEGVGHCPDVTARRPAIHCAVTARLPEDGPSIRAARATWAKGCDSVEVYVASARKYLQSWNSFGLPVRNLAMYYPVLYAHPDQAGDAPSADIFARKKQKTTTNLIRKALAMWHWIGTNLPASDFVCRLDPDTLFLADRFRHYVHQHCLSNSSWVYLGQVQHAMKVWVGDFPDGGAGICLPWRATQEFATMLDDRIHRYAEGEEAGPGLPEGCRMVPGHLDDVITGFCFQEMDLLPHYGLVSAMGQTRFNNEVLPKHTEKSCAGSFTDWLKQGRLPDLFRCASKHLDCVSIAPWCWVNETEAISFHGYKNASVMQEAYRYLVGEAYQRLP</sequence>
<dbReference type="OrthoDB" id="409540at2759"/>
<dbReference type="Proteomes" id="UP000601435">
    <property type="component" value="Unassembled WGS sequence"/>
</dbReference>
<keyword evidence="5" id="KW-1133">Transmembrane helix</keyword>
<keyword evidence="4" id="KW-0735">Signal-anchor</keyword>
<evidence type="ECO:0000313" key="8">
    <source>
        <dbReference type="Proteomes" id="UP000601435"/>
    </source>
</evidence>
<evidence type="ECO:0000256" key="5">
    <source>
        <dbReference type="ARBA" id="ARBA00022989"/>
    </source>
</evidence>
<comment type="subcellular location">
    <subcellularLocation>
        <location evidence="1">Membrane</location>
        <topology evidence="1">Single-pass type II membrane protein</topology>
    </subcellularLocation>
</comment>
<keyword evidence="6" id="KW-0472">Membrane</keyword>
<dbReference type="EMBL" id="CAJNJA010007182">
    <property type="protein sequence ID" value="CAE7221314.1"/>
    <property type="molecule type" value="Genomic_DNA"/>
</dbReference>
<evidence type="ECO:0000256" key="2">
    <source>
        <dbReference type="ARBA" id="ARBA00006462"/>
    </source>
</evidence>
<dbReference type="GO" id="GO:0016263">
    <property type="term" value="F:glycoprotein-N-acetylgalactosamine 3-beta-galactosyltransferase activity"/>
    <property type="evidence" value="ECO:0007669"/>
    <property type="project" value="TreeGrafter"/>
</dbReference>
<proteinExistence type="inferred from homology"/>
<dbReference type="InterPro" id="IPR026050">
    <property type="entry name" value="C1GALT1/C1GALT1_chp1"/>
</dbReference>
<evidence type="ECO:0000256" key="3">
    <source>
        <dbReference type="ARBA" id="ARBA00022692"/>
    </source>
</evidence>
<evidence type="ECO:0000313" key="7">
    <source>
        <dbReference type="EMBL" id="CAE7221314.1"/>
    </source>
</evidence>
<protein>
    <submittedName>
        <fullName evidence="7">Uncharacterized protein</fullName>
    </submittedName>
</protein>
<dbReference type="PANTHER" id="PTHR23033:SF14">
    <property type="entry name" value="GLYCOPROTEIN-N-ACETYLGALACTOSAMINE 3-BETA-GALACTOSYLTRANSFERASE 1-RELATED"/>
    <property type="match status" value="1"/>
</dbReference>
<name>A0A812KC84_9DINO</name>
<organism evidence="7 8">
    <name type="scientific">Symbiodinium necroappetens</name>
    <dbReference type="NCBI Taxonomy" id="1628268"/>
    <lineage>
        <taxon>Eukaryota</taxon>
        <taxon>Sar</taxon>
        <taxon>Alveolata</taxon>
        <taxon>Dinophyceae</taxon>
        <taxon>Suessiales</taxon>
        <taxon>Symbiodiniaceae</taxon>
        <taxon>Symbiodinium</taxon>
    </lineage>
</organism>
<gene>
    <name evidence="7" type="ORF">SNEC2469_LOCUS2842</name>
</gene>
<dbReference type="Gene3D" id="3.90.550.50">
    <property type="match status" value="1"/>
</dbReference>
<evidence type="ECO:0000256" key="6">
    <source>
        <dbReference type="ARBA" id="ARBA00023136"/>
    </source>
</evidence>
<dbReference type="PANTHER" id="PTHR23033">
    <property type="entry name" value="BETA1,3-GALACTOSYLTRANSFERASE"/>
    <property type="match status" value="1"/>
</dbReference>
<keyword evidence="3" id="KW-0812">Transmembrane</keyword>
<keyword evidence="8" id="KW-1185">Reference proteome</keyword>
<evidence type="ECO:0000256" key="4">
    <source>
        <dbReference type="ARBA" id="ARBA00022968"/>
    </source>
</evidence>
<accession>A0A812KC84</accession>